<gene>
    <name evidence="1" type="ORF">RWH43_04775</name>
</gene>
<evidence type="ECO:0000313" key="2">
    <source>
        <dbReference type="Proteomes" id="UP001256673"/>
    </source>
</evidence>
<dbReference type="Proteomes" id="UP001256673">
    <property type="component" value="Unassembled WGS sequence"/>
</dbReference>
<protein>
    <submittedName>
        <fullName evidence="1">Uncharacterized protein</fullName>
    </submittedName>
</protein>
<evidence type="ECO:0000313" key="1">
    <source>
        <dbReference type="EMBL" id="MDU0326067.1"/>
    </source>
</evidence>
<comment type="caution">
    <text evidence="1">The sequence shown here is derived from an EMBL/GenBank/DDBJ whole genome shotgun (WGS) entry which is preliminary data.</text>
</comment>
<sequence length="74" mass="7533">MSPVLAAALARAEAADALPFGAGFDADADVVARPFAPGAGDAAPARRVSKTPGRFFGWSGCFGHSTKRGEGRRS</sequence>
<organism evidence="1 2">
    <name type="scientific">Microbacterium algihabitans</name>
    <dbReference type="NCBI Taxonomy" id="3075992"/>
    <lineage>
        <taxon>Bacteria</taxon>
        <taxon>Bacillati</taxon>
        <taxon>Actinomycetota</taxon>
        <taxon>Actinomycetes</taxon>
        <taxon>Micrococcales</taxon>
        <taxon>Microbacteriaceae</taxon>
        <taxon>Microbacterium</taxon>
    </lineage>
</organism>
<dbReference type="RefSeq" id="WP_144830498.1">
    <property type="nucleotide sequence ID" value="NZ_JAWDIU010000001.1"/>
</dbReference>
<accession>A0ABU3RTI6</accession>
<keyword evidence="2" id="KW-1185">Reference proteome</keyword>
<proteinExistence type="predicted"/>
<dbReference type="EMBL" id="JAWDIU010000001">
    <property type="protein sequence ID" value="MDU0326067.1"/>
    <property type="molecule type" value="Genomic_DNA"/>
</dbReference>
<reference evidence="1 2" key="1">
    <citation type="submission" date="2023-09" db="EMBL/GenBank/DDBJ databases">
        <title>Microbacterium fusihabitans sp. nov., Microbacterium phycihabitans sp. nov., and Microbacterium cervinum sp. nov., isolated from dried seaweeds of beach.</title>
        <authorList>
            <person name="Lee S.D."/>
        </authorList>
    </citation>
    <scope>NUCLEOTIDE SEQUENCE [LARGE SCALE GENOMIC DNA]</scope>
    <source>
        <strain evidence="1 2">KSW2-21</strain>
    </source>
</reference>
<name>A0ABU3RTI6_9MICO</name>